<evidence type="ECO:0000313" key="5">
    <source>
        <dbReference type="Proteomes" id="UP000179920"/>
    </source>
</evidence>
<dbReference type="SUPFAM" id="SSF53474">
    <property type="entry name" value="alpha/beta-Hydrolases"/>
    <property type="match status" value="1"/>
</dbReference>
<sequence length="1017" mass="111034">MLRNCFRLGSLIALLVTSTLSTQQIFSSEPLTEATEGNAQLSLNSTWQVLGPFPAGMRELPFGGFPPSVSSSYADLLDPNRAANRHFSTYGPTNATTILKSESAQVQLQDPNRVKQSLTVEYADVDWPSARKSAGWSSLQWQMIASTDLDIARDSTAVAISMDKTAEFAVIPKADFGSNATLRSGLNTEAIEWHTGDWYSYIAAFSKEDKAAPDVPISHHLLHLNKGSYKLLARSMYEIRIFGDPRNNGGAESPKMTIGIDVAACSPQNTVQEDLLEVHTDPQHSNVPHVVGGWIAGVGLTFAVRNLASKRTFTLESIEVTELTPQTASPRLVAELGHKLTVAPAQTVLVPVIINQSAALDSNTVLLRFTLRLSSSSESASEWISKSVRIPLIHKPAFWEATSSADDHNAYIYSYLAADSTVQLAAATPPKLAGRSATRTGPLPPLILTLHGAGVDLRDLFFSNSIRRQEDSWSILPTGRTPWGYDWQLASFQAADAAVTAFHEHLYGLPATMSEEERQRWQFDPEKLFIMGHSNGGQGAWYRLSRFPDRVIGGMVGSAYTKVSDYVSFGWKVGRHFVDPALQGLLHSGVTMFENDLYASNLAGLDLLVKYGSADANVPPWNSKDMAIVVDGWNRRSGLVGKVKIAEAPGKPHWWDTFFSEDDVQEAIESACLSRKNPDYKMPDVPRSFTLTVFNPAEAGSKGGWKISEVNVPGRLAKLKVHYEEQSSEDAERAYSAHVSVVSRNTKRIELDLNLLLRTNGIAGLLANATTIKVSLNGQFNEVDIGNINKIHFQQGYDGKWYALSDGELSATSTRPRPIGPLLRIVSSEGPVLLIVPTDGPKVEVAAWKRVAQRFANDLLLYGAINSQIITDADFVSKGVGEGLQRSNIVTLGGPQINSHTRSVIDSWPSKSPIHFPAPSSSAQFDIQGRSFYKNGTALLTLAPHPTYAKGLTLVVHGIGAQGISRAARLLPTRTATMTPEYIVTDHTAKWMGEGGVQAAGWYDSEWGWSESMSYVQ</sequence>
<keyword evidence="1 2" id="KW-0732">Signal</keyword>
<dbReference type="AlphaFoldDB" id="A0A1K0HAU3"/>
<evidence type="ECO:0000313" key="4">
    <source>
        <dbReference type="EMBL" id="SYW78065.1"/>
    </source>
</evidence>
<reference evidence="4" key="3">
    <citation type="submission" date="2018-08" db="EMBL/GenBank/DDBJ databases">
        <authorList>
            <person name="Guldener U."/>
        </authorList>
    </citation>
    <scope>NUCLEOTIDE SEQUENCE</scope>
    <source>
        <strain evidence="4">UB2</strain>
    </source>
</reference>
<keyword evidence="6" id="KW-1185">Reference proteome</keyword>
<reference evidence="3" key="2">
    <citation type="submission" date="2016-04" db="EMBL/GenBank/DDBJ databases">
        <authorList>
            <person name="Evans L.H."/>
            <person name="Alamgir A."/>
            <person name="Owens N."/>
            <person name="Weber N.D."/>
            <person name="Virtaneva K."/>
            <person name="Barbian K."/>
            <person name="Babar A."/>
            <person name="Rosenke K."/>
        </authorList>
    </citation>
    <scope>NUCLEOTIDE SEQUENCE</scope>
    <source>
        <strain evidence="3">UB2112</strain>
    </source>
</reference>
<dbReference type="Proteomes" id="UP000658997">
    <property type="component" value="Unassembled WGS sequence"/>
</dbReference>
<dbReference type="PANTHER" id="PTHR43037:SF4">
    <property type="entry name" value="PEPTIDASE S9 PROLYL OLIGOPEPTIDASE CATALYTIC DOMAIN-CONTAINING PROTEIN"/>
    <property type="match status" value="1"/>
</dbReference>
<gene>
    <name evidence="4" type="ORF">UBRO2_02257</name>
    <name evidence="3" type="ORF">UBRO_02775</name>
</gene>
<dbReference type="EMBL" id="ULHB01000033">
    <property type="protein sequence ID" value="SYW78065.1"/>
    <property type="molecule type" value="Genomic_DNA"/>
</dbReference>
<reference evidence="5" key="1">
    <citation type="submission" date="2016-04" db="EMBL/GenBank/DDBJ databases">
        <authorList>
            <person name="Guldener U."/>
            <person name="Guldener U."/>
        </authorList>
    </citation>
    <scope>NUCLEOTIDE SEQUENCE [LARGE SCALE GENOMIC DNA]</scope>
    <source>
        <strain evidence="5">UB2112</strain>
    </source>
</reference>
<dbReference type="OrthoDB" id="449091at2759"/>
<protein>
    <recommendedName>
        <fullName evidence="7">Peptidase S9 prolyl oligopeptidase catalytic domain-containing protein</fullName>
    </recommendedName>
</protein>
<feature type="signal peptide" evidence="2">
    <location>
        <begin position="1"/>
        <end position="21"/>
    </location>
</feature>
<feature type="chain" id="PRO_5038296012" description="Peptidase S9 prolyl oligopeptidase catalytic domain-containing protein" evidence="2">
    <location>
        <begin position="22"/>
        <end position="1017"/>
    </location>
</feature>
<dbReference type="PANTHER" id="PTHR43037">
    <property type="entry name" value="UNNAMED PRODUCT-RELATED"/>
    <property type="match status" value="1"/>
</dbReference>
<evidence type="ECO:0000313" key="6">
    <source>
        <dbReference type="Proteomes" id="UP000658997"/>
    </source>
</evidence>
<name>A0A1K0HAU3_9BASI</name>
<evidence type="ECO:0000313" key="3">
    <source>
        <dbReference type="EMBL" id="SAM81155.1"/>
    </source>
</evidence>
<dbReference type="Proteomes" id="UP000179920">
    <property type="component" value="Chromosome IV"/>
</dbReference>
<dbReference type="InterPro" id="IPR050955">
    <property type="entry name" value="Plant_Biomass_Hydrol_Est"/>
</dbReference>
<dbReference type="Gene3D" id="3.40.50.1820">
    <property type="entry name" value="alpha/beta hydrolase"/>
    <property type="match status" value="1"/>
</dbReference>
<proteinExistence type="predicted"/>
<dbReference type="InterPro" id="IPR029058">
    <property type="entry name" value="AB_hydrolase_fold"/>
</dbReference>
<accession>A0A1K0HAU3</accession>
<organism evidence="3 5">
    <name type="scientific">Ustilago bromivora</name>
    <dbReference type="NCBI Taxonomy" id="307758"/>
    <lineage>
        <taxon>Eukaryota</taxon>
        <taxon>Fungi</taxon>
        <taxon>Dikarya</taxon>
        <taxon>Basidiomycota</taxon>
        <taxon>Ustilaginomycotina</taxon>
        <taxon>Ustilaginomycetes</taxon>
        <taxon>Ustilaginales</taxon>
        <taxon>Ustilaginaceae</taxon>
        <taxon>Ustilago</taxon>
    </lineage>
</organism>
<evidence type="ECO:0008006" key="7">
    <source>
        <dbReference type="Google" id="ProtNLM"/>
    </source>
</evidence>
<evidence type="ECO:0000256" key="2">
    <source>
        <dbReference type="SAM" id="SignalP"/>
    </source>
</evidence>
<evidence type="ECO:0000256" key="1">
    <source>
        <dbReference type="ARBA" id="ARBA00022729"/>
    </source>
</evidence>
<dbReference type="EMBL" id="LT558120">
    <property type="protein sequence ID" value="SAM81155.1"/>
    <property type="molecule type" value="Genomic_DNA"/>
</dbReference>